<comment type="caution">
    <text evidence="3">The sequence shown here is derived from an EMBL/GenBank/DDBJ whole genome shotgun (WGS) entry which is preliminary data.</text>
</comment>
<evidence type="ECO:0000256" key="1">
    <source>
        <dbReference type="SAM" id="SignalP"/>
    </source>
</evidence>
<dbReference type="Pfam" id="PF20167">
    <property type="entry name" value="Transposase_32"/>
    <property type="match status" value="1"/>
</dbReference>
<dbReference type="EMBL" id="JASCZI010212605">
    <property type="protein sequence ID" value="MED6199898.1"/>
    <property type="molecule type" value="Genomic_DNA"/>
</dbReference>
<organism evidence="3 4">
    <name type="scientific">Stylosanthes scabra</name>
    <dbReference type="NCBI Taxonomy" id="79078"/>
    <lineage>
        <taxon>Eukaryota</taxon>
        <taxon>Viridiplantae</taxon>
        <taxon>Streptophyta</taxon>
        <taxon>Embryophyta</taxon>
        <taxon>Tracheophyta</taxon>
        <taxon>Spermatophyta</taxon>
        <taxon>Magnoliopsida</taxon>
        <taxon>eudicotyledons</taxon>
        <taxon>Gunneridae</taxon>
        <taxon>Pentapetalae</taxon>
        <taxon>rosids</taxon>
        <taxon>fabids</taxon>
        <taxon>Fabales</taxon>
        <taxon>Fabaceae</taxon>
        <taxon>Papilionoideae</taxon>
        <taxon>50 kb inversion clade</taxon>
        <taxon>dalbergioids sensu lato</taxon>
        <taxon>Dalbergieae</taxon>
        <taxon>Pterocarpus clade</taxon>
        <taxon>Stylosanthes</taxon>
    </lineage>
</organism>
<sequence>MHASTYNSHSEFLLFVFIHACTSAPKASRKRRGKAIAHEDDEFDDLRFKSPFHQNFYNTNVPSKPIIPDTRFNLEEGQYPHIQQQIELRGWKRLNKPKKRISQAIVQEFYANARIDLDSEDDPRFHTFVRGVMVNFSMDRIQTVMKFEGPLNTEMSYRTRMIEGNQELDTMIRDFCVEGSVWSLEARNNPLYLKRSDLNPIARGWHGFIIHNIMPTTNQSEVTLNRAVLIHCIMSSQEVRGEKIIVDAMINIITKLHATKPPLAFPNIIPRLCEEMEVPYLASGPVEAVPKARPITTTVMENLRYPPVQPYFQQEQPANAANVPQGYGWGQLQEDTENLNKNLTYNSIITSWPNKLLMGFASKTWRQGKKICGWDNSNSTRM</sequence>
<name>A0ABU6XTW0_9FABA</name>
<keyword evidence="1" id="KW-0732">Signal</keyword>
<gene>
    <name evidence="3" type="ORF">PIB30_080113</name>
</gene>
<protein>
    <recommendedName>
        <fullName evidence="2">Putative plant transposon protein domain-containing protein</fullName>
    </recommendedName>
</protein>
<dbReference type="Proteomes" id="UP001341840">
    <property type="component" value="Unassembled WGS sequence"/>
</dbReference>
<evidence type="ECO:0000259" key="2">
    <source>
        <dbReference type="Pfam" id="PF20167"/>
    </source>
</evidence>
<proteinExistence type="predicted"/>
<feature type="domain" description="Putative plant transposon protein" evidence="2">
    <location>
        <begin position="89"/>
        <end position="279"/>
    </location>
</feature>
<keyword evidence="4" id="KW-1185">Reference proteome</keyword>
<feature type="signal peptide" evidence="1">
    <location>
        <begin position="1"/>
        <end position="23"/>
    </location>
</feature>
<feature type="chain" id="PRO_5046159006" description="Putative plant transposon protein domain-containing protein" evidence="1">
    <location>
        <begin position="24"/>
        <end position="382"/>
    </location>
</feature>
<dbReference type="InterPro" id="IPR046796">
    <property type="entry name" value="Transposase_32_dom"/>
</dbReference>
<reference evidence="3 4" key="1">
    <citation type="journal article" date="2023" name="Plants (Basel)">
        <title>Bridging the Gap: Combining Genomics and Transcriptomics Approaches to Understand Stylosanthes scabra, an Orphan Legume from the Brazilian Caatinga.</title>
        <authorList>
            <person name="Ferreira-Neto J.R.C."/>
            <person name="da Silva M.D."/>
            <person name="Binneck E."/>
            <person name="de Melo N.F."/>
            <person name="da Silva R.H."/>
            <person name="de Melo A.L.T.M."/>
            <person name="Pandolfi V."/>
            <person name="Bustamante F.O."/>
            <person name="Brasileiro-Vidal A.C."/>
            <person name="Benko-Iseppon A.M."/>
        </authorList>
    </citation>
    <scope>NUCLEOTIDE SEQUENCE [LARGE SCALE GENOMIC DNA]</scope>
    <source>
        <tissue evidence="3">Leaves</tissue>
    </source>
</reference>
<evidence type="ECO:0000313" key="3">
    <source>
        <dbReference type="EMBL" id="MED6199898.1"/>
    </source>
</evidence>
<evidence type="ECO:0000313" key="4">
    <source>
        <dbReference type="Proteomes" id="UP001341840"/>
    </source>
</evidence>
<accession>A0ABU6XTW0</accession>